<dbReference type="Gene3D" id="3.40.50.12780">
    <property type="entry name" value="N-terminal domain of ligase-like"/>
    <property type="match status" value="1"/>
</dbReference>
<dbReference type="InterPro" id="IPR053158">
    <property type="entry name" value="CapK_Type1_Caps_Biosynth"/>
</dbReference>
<evidence type="ECO:0008006" key="2">
    <source>
        <dbReference type="Google" id="ProtNLM"/>
    </source>
</evidence>
<dbReference type="InterPro" id="IPR042099">
    <property type="entry name" value="ANL_N_sf"/>
</dbReference>
<comment type="caution">
    <text evidence="1">The sequence shown here is derived from an EMBL/GenBank/DDBJ whole genome shotgun (WGS) entry which is preliminary data.</text>
</comment>
<gene>
    <name evidence="1" type="ORF">LCGC14_0700380</name>
</gene>
<reference evidence="1" key="1">
    <citation type="journal article" date="2015" name="Nature">
        <title>Complex archaea that bridge the gap between prokaryotes and eukaryotes.</title>
        <authorList>
            <person name="Spang A."/>
            <person name="Saw J.H."/>
            <person name="Jorgensen S.L."/>
            <person name="Zaremba-Niedzwiedzka K."/>
            <person name="Martijn J."/>
            <person name="Lind A.E."/>
            <person name="van Eijk R."/>
            <person name="Schleper C."/>
            <person name="Guy L."/>
            <person name="Ettema T.J."/>
        </authorList>
    </citation>
    <scope>NUCLEOTIDE SEQUENCE</scope>
</reference>
<protein>
    <recommendedName>
        <fullName evidence="2">AMP-dependent synthetase/ligase domain-containing protein</fullName>
    </recommendedName>
</protein>
<dbReference type="SUPFAM" id="SSF56801">
    <property type="entry name" value="Acetyl-CoA synthetase-like"/>
    <property type="match status" value="1"/>
</dbReference>
<name>A0A0F9TQQ3_9ZZZZ</name>
<dbReference type="PANTHER" id="PTHR36932:SF1">
    <property type="entry name" value="CAPSULAR POLYSACCHARIDE BIOSYNTHESIS PROTEIN"/>
    <property type="match status" value="1"/>
</dbReference>
<proteinExistence type="predicted"/>
<sequence length="428" mass="48920">MNDGLAKRLFELGAKVRNPSLFQLYDELKDTEWLNRQQLQDLQTEKARKFLCFAGESSPFYRKLFGEVGFKPNEYSGVSDLFCIPELDKLSLIENNASIHSDNIFEKVRLAETSGTSGQSLSFNRSERWDSLNRAAMMRSYDWYGVKPWDRNGYLWGYNISRKQNRKVKLLDMLQNRFRLFGYSSDEIDAFARKLCGASFLNGYSSMVYEVARLINEKGIDVPALKLVKGTSEMIMDIHHVESIKAFGCRVTSEYGAAEAGLIAFECPYGGLHINVENVIVEQNSEGEILITNLESQSFPIIRYNLGDIVSLSEKFCSCGRAHPLVSEIQGRKGNNVHGLNKKYPALTFYYVFKNIALEHEILVNYKVVQKEIGKVIISIEGELSSITIDRVQEQLDQYFGLDVECDLVFVKKFEITQKKSQYFESNL</sequence>
<dbReference type="PANTHER" id="PTHR36932">
    <property type="entry name" value="CAPSULAR POLYSACCHARIDE BIOSYNTHESIS PROTEIN"/>
    <property type="match status" value="1"/>
</dbReference>
<dbReference type="AlphaFoldDB" id="A0A0F9TQQ3"/>
<evidence type="ECO:0000313" key="1">
    <source>
        <dbReference type="EMBL" id="KKN43723.1"/>
    </source>
</evidence>
<organism evidence="1">
    <name type="scientific">marine sediment metagenome</name>
    <dbReference type="NCBI Taxonomy" id="412755"/>
    <lineage>
        <taxon>unclassified sequences</taxon>
        <taxon>metagenomes</taxon>
        <taxon>ecological metagenomes</taxon>
    </lineage>
</organism>
<accession>A0A0F9TQQ3</accession>
<dbReference type="EMBL" id="LAZR01001493">
    <property type="protein sequence ID" value="KKN43723.1"/>
    <property type="molecule type" value="Genomic_DNA"/>
</dbReference>